<keyword evidence="7" id="KW-1185">Reference proteome</keyword>
<dbReference type="PANTHER" id="PTHR22814">
    <property type="entry name" value="COPPER TRANSPORT PROTEIN ATOX1-RELATED"/>
    <property type="match status" value="1"/>
</dbReference>
<proteinExistence type="inferred from homology"/>
<evidence type="ECO:0000256" key="1">
    <source>
        <dbReference type="ARBA" id="ARBA00001973"/>
    </source>
</evidence>
<reference evidence="7" key="1">
    <citation type="journal article" date="2018" name="Nat. Microbiol.">
        <title>Leveraging single-cell genomics to expand the fungal tree of life.</title>
        <authorList>
            <person name="Ahrendt S.R."/>
            <person name="Quandt C.A."/>
            <person name="Ciobanu D."/>
            <person name="Clum A."/>
            <person name="Salamov A."/>
            <person name="Andreopoulos B."/>
            <person name="Cheng J.F."/>
            <person name="Woyke T."/>
            <person name="Pelin A."/>
            <person name="Henrissat B."/>
            <person name="Reynolds N.K."/>
            <person name="Benny G.L."/>
            <person name="Smith M.E."/>
            <person name="James T.Y."/>
            <person name="Grigoriev I.V."/>
        </authorList>
    </citation>
    <scope>NUCLEOTIDE SEQUENCE [LARGE SCALE GENOMIC DNA]</scope>
    <source>
        <strain evidence="7">Baker2002</strain>
    </source>
</reference>
<dbReference type="OrthoDB" id="666972at2759"/>
<dbReference type="SUPFAM" id="SSF55008">
    <property type="entry name" value="HMA, heavy metal-associated domain"/>
    <property type="match status" value="1"/>
</dbReference>
<dbReference type="InterPro" id="IPR006121">
    <property type="entry name" value="HMA_dom"/>
</dbReference>
<dbReference type="Proteomes" id="UP000268321">
    <property type="component" value="Unassembled WGS sequence"/>
</dbReference>
<evidence type="ECO:0000313" key="6">
    <source>
        <dbReference type="EMBL" id="RKP31388.1"/>
    </source>
</evidence>
<keyword evidence="4" id="KW-0479">Metal-binding</keyword>
<comment type="similarity">
    <text evidence="2">Belongs to the CCS1 family.</text>
</comment>
<dbReference type="Gene3D" id="3.30.70.100">
    <property type="match status" value="1"/>
</dbReference>
<dbReference type="InterPro" id="IPR036163">
    <property type="entry name" value="HMA_dom_sf"/>
</dbReference>
<evidence type="ECO:0000256" key="2">
    <source>
        <dbReference type="ARBA" id="ARBA00010636"/>
    </source>
</evidence>
<dbReference type="Gene3D" id="2.60.40.200">
    <property type="entry name" value="Superoxide dismutase, copper/zinc binding domain"/>
    <property type="match status" value="1"/>
</dbReference>
<evidence type="ECO:0000256" key="4">
    <source>
        <dbReference type="ARBA" id="ARBA00022723"/>
    </source>
</evidence>
<dbReference type="SUPFAM" id="SSF49329">
    <property type="entry name" value="Cu,Zn superoxide dismutase-like"/>
    <property type="match status" value="1"/>
</dbReference>
<dbReference type="EMBL" id="ML004442">
    <property type="protein sequence ID" value="RKP31388.1"/>
    <property type="molecule type" value="Genomic_DNA"/>
</dbReference>
<protein>
    <recommendedName>
        <fullName evidence="3">Superoxide dismutase 1 copper chaperone</fullName>
    </recommendedName>
</protein>
<dbReference type="PROSITE" id="PS50846">
    <property type="entry name" value="HMA_2"/>
    <property type="match status" value="1"/>
</dbReference>
<feature type="domain" description="HMA" evidence="5">
    <location>
        <begin position="4"/>
        <end position="67"/>
    </location>
</feature>
<dbReference type="GO" id="GO:0006801">
    <property type="term" value="P:superoxide metabolic process"/>
    <property type="evidence" value="ECO:0007669"/>
    <property type="project" value="InterPro"/>
</dbReference>
<dbReference type="AlphaFoldDB" id="A0A4P9ZF06"/>
<dbReference type="CDD" id="cd00371">
    <property type="entry name" value="HMA"/>
    <property type="match status" value="1"/>
</dbReference>
<evidence type="ECO:0000256" key="3">
    <source>
        <dbReference type="ARBA" id="ARBA00016103"/>
    </source>
</evidence>
<evidence type="ECO:0000313" key="7">
    <source>
        <dbReference type="Proteomes" id="UP000268321"/>
    </source>
</evidence>
<sequence length="236" mass="25616">MTKSFEMVFNVPMKCEDCEQTVKMALQDVQGLETIKLDWKAKLVNVFGYVAPSDIVASLQGIGKDAILRGTGKPNSAAVCILESLDPVTKNHLVKGLARMMAVDEGKIVVDLKLSLLENGTYYPQIRSSGNLSDGAFSTGKLFHSFGPIKLGDVRKSDKEKGLASHQLLSASLKIHELIGRSFVLSKAEHEITADSLFGVVARSAGAWENDKSVCTCSGRTVWQERIEALEKGITS</sequence>
<name>A0A4P9ZF06_9ASCO</name>
<comment type="cofactor">
    <cofactor evidence="1">
        <name>Cu(2+)</name>
        <dbReference type="ChEBI" id="CHEBI:29036"/>
    </cofactor>
</comment>
<organism evidence="6 7">
    <name type="scientific">Metschnikowia bicuspidata</name>
    <dbReference type="NCBI Taxonomy" id="27322"/>
    <lineage>
        <taxon>Eukaryota</taxon>
        <taxon>Fungi</taxon>
        <taxon>Dikarya</taxon>
        <taxon>Ascomycota</taxon>
        <taxon>Saccharomycotina</taxon>
        <taxon>Pichiomycetes</taxon>
        <taxon>Metschnikowiaceae</taxon>
        <taxon>Metschnikowia</taxon>
    </lineage>
</organism>
<dbReference type="Pfam" id="PF00403">
    <property type="entry name" value="HMA"/>
    <property type="match status" value="1"/>
</dbReference>
<accession>A0A4P9ZF06</accession>
<dbReference type="InterPro" id="IPR036423">
    <property type="entry name" value="SOD-like_Cu/Zn_dom_sf"/>
</dbReference>
<gene>
    <name evidence="6" type="ORF">METBISCDRAFT_14218</name>
</gene>
<dbReference type="PANTHER" id="PTHR22814:SF287">
    <property type="entry name" value="COPPER TRANSPORT PROTEIN ATX1"/>
    <property type="match status" value="1"/>
</dbReference>
<dbReference type="GO" id="GO:0046872">
    <property type="term" value="F:metal ion binding"/>
    <property type="evidence" value="ECO:0007669"/>
    <property type="project" value="UniProtKB-KW"/>
</dbReference>
<evidence type="ECO:0000259" key="5">
    <source>
        <dbReference type="PROSITE" id="PS50846"/>
    </source>
</evidence>